<dbReference type="EMBL" id="CP087164">
    <property type="protein sequence ID" value="UGS39205.1"/>
    <property type="molecule type" value="Genomic_DNA"/>
</dbReference>
<dbReference type="Pfam" id="PF01988">
    <property type="entry name" value="VIT1"/>
    <property type="match status" value="1"/>
</dbReference>
<reference evidence="6" key="1">
    <citation type="journal article" date="2022" name="Int. J. Syst. Evol. Microbiol.">
        <title>Pseudomonas aegrilactucae sp. nov. and Pseudomonas morbosilactucae sp. nov., pathogens causing bacterial rot of lettuce in Japan.</title>
        <authorList>
            <person name="Sawada H."/>
            <person name="Fujikawa T."/>
            <person name="Satou M."/>
        </authorList>
    </citation>
    <scope>NUCLEOTIDE SEQUENCE</scope>
    <source>
        <strain evidence="6">0166_1</strain>
    </source>
</reference>
<keyword evidence="2 5" id="KW-0812">Transmembrane</keyword>
<keyword evidence="4 5" id="KW-0472">Membrane</keyword>
<evidence type="ECO:0000256" key="2">
    <source>
        <dbReference type="ARBA" id="ARBA00022692"/>
    </source>
</evidence>
<feature type="transmembrane region" description="Helical" evidence="5">
    <location>
        <begin position="34"/>
        <end position="61"/>
    </location>
</feature>
<dbReference type="GO" id="GO:0005384">
    <property type="term" value="F:manganese ion transmembrane transporter activity"/>
    <property type="evidence" value="ECO:0007669"/>
    <property type="project" value="InterPro"/>
</dbReference>
<comment type="subcellular location">
    <subcellularLocation>
        <location evidence="1">Endomembrane system</location>
        <topology evidence="1">Multi-pass membrane protein</topology>
    </subcellularLocation>
</comment>
<gene>
    <name evidence="6" type="ORF">DSM104329_05637</name>
</gene>
<dbReference type="KEGG" id="sbae:DSM104329_05637"/>
<feature type="transmembrane region" description="Helical" evidence="5">
    <location>
        <begin position="213"/>
        <end position="233"/>
    </location>
</feature>
<protein>
    <recommendedName>
        <fullName evidence="8">VIT family protein</fullName>
    </recommendedName>
</protein>
<evidence type="ECO:0000256" key="4">
    <source>
        <dbReference type="ARBA" id="ARBA00023136"/>
    </source>
</evidence>
<keyword evidence="3 5" id="KW-1133">Transmembrane helix</keyword>
<name>A0A9E6Y4E9_9ACTN</name>
<dbReference type="AlphaFoldDB" id="A0A9E6Y4E9"/>
<keyword evidence="7" id="KW-1185">Reference proteome</keyword>
<dbReference type="PANTHER" id="PTHR31851">
    <property type="entry name" value="FE(2+)/MN(2+) TRANSPORTER PCL1"/>
    <property type="match status" value="1"/>
</dbReference>
<dbReference type="RefSeq" id="WP_259313209.1">
    <property type="nucleotide sequence ID" value="NZ_CP087164.1"/>
</dbReference>
<feature type="transmembrane region" description="Helical" evidence="5">
    <location>
        <begin position="151"/>
        <end position="172"/>
    </location>
</feature>
<accession>A0A9E6Y4E9</accession>
<organism evidence="6 7">
    <name type="scientific">Capillimicrobium parvum</name>
    <dbReference type="NCBI Taxonomy" id="2884022"/>
    <lineage>
        <taxon>Bacteria</taxon>
        <taxon>Bacillati</taxon>
        <taxon>Actinomycetota</taxon>
        <taxon>Thermoleophilia</taxon>
        <taxon>Solirubrobacterales</taxon>
        <taxon>Capillimicrobiaceae</taxon>
        <taxon>Capillimicrobium</taxon>
    </lineage>
</organism>
<dbReference type="InterPro" id="IPR008217">
    <property type="entry name" value="Ccc1_fam"/>
</dbReference>
<evidence type="ECO:0000256" key="5">
    <source>
        <dbReference type="SAM" id="Phobius"/>
    </source>
</evidence>
<evidence type="ECO:0000256" key="1">
    <source>
        <dbReference type="ARBA" id="ARBA00004127"/>
    </source>
</evidence>
<feature type="transmembrane region" description="Helical" evidence="5">
    <location>
        <begin position="178"/>
        <end position="201"/>
    </location>
</feature>
<evidence type="ECO:0000256" key="3">
    <source>
        <dbReference type="ARBA" id="ARBA00022989"/>
    </source>
</evidence>
<proteinExistence type="predicted"/>
<sequence length="234" mass="23959">MARPHAEQHRAGSGNALRAAVLGANDGLVSDLSLVMGVAGASLGSTQILITGLAGLVAGAFSMAMGEWISVTSARELYARELRIEGRELRDMPEAEHAELAEIYRRKGLDAELADRVATALSASPETALDTHAREELGIDPDELGGSALQAAVASFGLFCIGAIPPVAPFAFLDGDTAVAVSLALSCVALFGIGAAITRLTGRSPWYSGARQLAFGVGAAVVSYAIGVLIGSIV</sequence>
<dbReference type="Proteomes" id="UP001162834">
    <property type="component" value="Chromosome"/>
</dbReference>
<dbReference type="GO" id="GO:0030026">
    <property type="term" value="P:intracellular manganese ion homeostasis"/>
    <property type="evidence" value="ECO:0007669"/>
    <property type="project" value="InterPro"/>
</dbReference>
<evidence type="ECO:0000313" key="6">
    <source>
        <dbReference type="EMBL" id="UGS39205.1"/>
    </source>
</evidence>
<evidence type="ECO:0000313" key="7">
    <source>
        <dbReference type="Proteomes" id="UP001162834"/>
    </source>
</evidence>
<evidence type="ECO:0008006" key="8">
    <source>
        <dbReference type="Google" id="ProtNLM"/>
    </source>
</evidence>
<dbReference type="GO" id="GO:0012505">
    <property type="term" value="C:endomembrane system"/>
    <property type="evidence" value="ECO:0007669"/>
    <property type="project" value="UniProtKB-SubCell"/>
</dbReference>